<reference evidence="1 2" key="1">
    <citation type="journal article" date="2023" name="PLoS ONE">
        <title>Complete genome assembly of Hawai'i environmental nontuberculous mycobacteria reveals unexpected co-isolation with methylobacteria.</title>
        <authorList>
            <person name="Hendrix J."/>
            <person name="Epperson L.E."/>
            <person name="Tong E.I."/>
            <person name="Chan Y.L."/>
            <person name="Hasan N.A."/>
            <person name="Dawrs S.N."/>
            <person name="Norton G.J."/>
            <person name="Virdi R."/>
            <person name="Crooks J.L."/>
            <person name="Chan E.D."/>
            <person name="Honda J.R."/>
            <person name="Strong M."/>
        </authorList>
    </citation>
    <scope>NUCLEOTIDE SEQUENCE [LARGE SCALE GENOMIC DNA]</scope>
    <source>
        <strain evidence="1 2">NJH_HI01</strain>
    </source>
</reference>
<dbReference type="RefSeq" id="WP_345972626.1">
    <property type="nucleotide sequence ID" value="NZ_JAQYXL010000004.1"/>
</dbReference>
<gene>
    <name evidence="1" type="ORF">PUR21_30595</name>
</gene>
<organism evidence="1 2">
    <name type="scientific">Methylorubrum rhodesianum</name>
    <dbReference type="NCBI Taxonomy" id="29427"/>
    <lineage>
        <taxon>Bacteria</taxon>
        <taxon>Pseudomonadati</taxon>
        <taxon>Pseudomonadota</taxon>
        <taxon>Alphaproteobacteria</taxon>
        <taxon>Hyphomicrobiales</taxon>
        <taxon>Methylobacteriaceae</taxon>
        <taxon>Methylorubrum</taxon>
    </lineage>
</organism>
<dbReference type="EMBL" id="JAQYXL010000004">
    <property type="protein sequence ID" value="MEN3231921.1"/>
    <property type="molecule type" value="Genomic_DNA"/>
</dbReference>
<comment type="caution">
    <text evidence="1">The sequence shown here is derived from an EMBL/GenBank/DDBJ whole genome shotgun (WGS) entry which is preliminary data.</text>
</comment>
<name>A0ABU9ZL72_9HYPH</name>
<keyword evidence="2" id="KW-1185">Reference proteome</keyword>
<proteinExistence type="predicted"/>
<accession>A0ABU9ZL72</accession>
<dbReference type="Proteomes" id="UP001404845">
    <property type="component" value="Unassembled WGS sequence"/>
</dbReference>
<evidence type="ECO:0000313" key="2">
    <source>
        <dbReference type="Proteomes" id="UP001404845"/>
    </source>
</evidence>
<protein>
    <submittedName>
        <fullName evidence="1">Uncharacterized protein</fullName>
    </submittedName>
</protein>
<sequence length="254" mass="28724">MQLRNTCQTSPSQPHSHTARIKREIMGNTNKSSVPALRRRDFILIDPERHVEWVRIGNQHAQQEGILGAYLLTVTQPSPRWFTDNGLEIPSDAVLSAFNAEGIAVLRQASVSNTLLYRPEIFAKFAVDAAIEETLRSALDSTPSTTTGRSPDMTRSRFASVLTALDALTPDERSRLFRQAYYRSSASQINPGPFATLEREHTDVLTEALDKVWRNRRTELEERAAIPHKSNDKNPVNEQVEKYGFLVRLKSILR</sequence>
<evidence type="ECO:0000313" key="1">
    <source>
        <dbReference type="EMBL" id="MEN3231921.1"/>
    </source>
</evidence>